<evidence type="ECO:0000256" key="1">
    <source>
        <dbReference type="ARBA" id="ARBA00022603"/>
    </source>
</evidence>
<organism evidence="5 6">
    <name type="scientific">Streptomonospora mangrovi</name>
    <dbReference type="NCBI Taxonomy" id="2883123"/>
    <lineage>
        <taxon>Bacteria</taxon>
        <taxon>Bacillati</taxon>
        <taxon>Actinomycetota</taxon>
        <taxon>Actinomycetes</taxon>
        <taxon>Streptosporangiales</taxon>
        <taxon>Nocardiopsidaceae</taxon>
        <taxon>Streptomonospora</taxon>
    </lineage>
</organism>
<dbReference type="Pfam" id="PF13649">
    <property type="entry name" value="Methyltransf_25"/>
    <property type="match status" value="1"/>
</dbReference>
<keyword evidence="3" id="KW-0949">S-adenosyl-L-methionine</keyword>
<dbReference type="InterPro" id="IPR029063">
    <property type="entry name" value="SAM-dependent_MTases_sf"/>
</dbReference>
<dbReference type="AlphaFoldDB" id="A0A9X3SLR9"/>
<sequence>MAMAYWEGPGAGKTFTHPVPLDLIARHVDTGARILDFGCGYGRVLRALADAGYRNTVGTDPSAALIARGRRESPDLDLRHAPALPLAEPDGAFDAVLLVSVLTVIPDERDQRAVTEEVERLCAPGGAVVLCDFPLQDSAHYRATYAASPHPVHGVFTRPDGGVFRHHDPAHLEALFPRCALEHAEPADMTSLNGHAMRGLQWVLRRR</sequence>
<comment type="caution">
    <text evidence="5">The sequence shown here is derived from an EMBL/GenBank/DDBJ whole genome shotgun (WGS) entry which is preliminary data.</text>
</comment>
<dbReference type="GO" id="GO:0008168">
    <property type="term" value="F:methyltransferase activity"/>
    <property type="evidence" value="ECO:0007669"/>
    <property type="project" value="UniProtKB-KW"/>
</dbReference>
<proteinExistence type="predicted"/>
<protein>
    <submittedName>
        <fullName evidence="5">Class I SAM-dependent methyltransferase</fullName>
    </submittedName>
</protein>
<dbReference type="CDD" id="cd02440">
    <property type="entry name" value="AdoMet_MTases"/>
    <property type="match status" value="1"/>
</dbReference>
<evidence type="ECO:0000313" key="6">
    <source>
        <dbReference type="Proteomes" id="UP001140076"/>
    </source>
</evidence>
<evidence type="ECO:0000256" key="3">
    <source>
        <dbReference type="ARBA" id="ARBA00022691"/>
    </source>
</evidence>
<evidence type="ECO:0000313" key="5">
    <source>
        <dbReference type="EMBL" id="MDA0563621.1"/>
    </source>
</evidence>
<dbReference type="RefSeq" id="WP_270070898.1">
    <property type="nucleotide sequence ID" value="NZ_JAJAQC010000005.1"/>
</dbReference>
<dbReference type="InterPro" id="IPR041698">
    <property type="entry name" value="Methyltransf_25"/>
</dbReference>
<dbReference type="GO" id="GO:0032259">
    <property type="term" value="P:methylation"/>
    <property type="evidence" value="ECO:0007669"/>
    <property type="project" value="UniProtKB-KW"/>
</dbReference>
<dbReference type="PANTHER" id="PTHR43464:SF19">
    <property type="entry name" value="UBIQUINONE BIOSYNTHESIS O-METHYLTRANSFERASE, MITOCHONDRIAL"/>
    <property type="match status" value="1"/>
</dbReference>
<dbReference type="PANTHER" id="PTHR43464">
    <property type="entry name" value="METHYLTRANSFERASE"/>
    <property type="match status" value="1"/>
</dbReference>
<dbReference type="Gene3D" id="3.40.50.150">
    <property type="entry name" value="Vaccinia Virus protein VP39"/>
    <property type="match status" value="1"/>
</dbReference>
<feature type="domain" description="Methyltransferase" evidence="4">
    <location>
        <begin position="34"/>
        <end position="126"/>
    </location>
</feature>
<reference evidence="5" key="1">
    <citation type="submission" date="2021-10" db="EMBL/GenBank/DDBJ databases">
        <title>Streptomonospora sp. nov., isolated from mangrove soil.</title>
        <authorList>
            <person name="Chen X."/>
            <person name="Ge X."/>
            <person name="Liu W."/>
        </authorList>
    </citation>
    <scope>NUCLEOTIDE SEQUENCE</scope>
    <source>
        <strain evidence="5">S1-112</strain>
    </source>
</reference>
<gene>
    <name evidence="5" type="ORF">LG943_04640</name>
</gene>
<dbReference type="Proteomes" id="UP001140076">
    <property type="component" value="Unassembled WGS sequence"/>
</dbReference>
<evidence type="ECO:0000256" key="2">
    <source>
        <dbReference type="ARBA" id="ARBA00022679"/>
    </source>
</evidence>
<accession>A0A9X3SLR9</accession>
<evidence type="ECO:0000259" key="4">
    <source>
        <dbReference type="Pfam" id="PF13649"/>
    </source>
</evidence>
<name>A0A9X3SLR9_9ACTN</name>
<dbReference type="SUPFAM" id="SSF53335">
    <property type="entry name" value="S-adenosyl-L-methionine-dependent methyltransferases"/>
    <property type="match status" value="1"/>
</dbReference>
<keyword evidence="1 5" id="KW-0489">Methyltransferase</keyword>
<dbReference type="EMBL" id="JAJAQC010000005">
    <property type="protein sequence ID" value="MDA0563621.1"/>
    <property type="molecule type" value="Genomic_DNA"/>
</dbReference>
<keyword evidence="6" id="KW-1185">Reference proteome</keyword>
<keyword evidence="2" id="KW-0808">Transferase</keyword>